<proteinExistence type="predicted"/>
<evidence type="ECO:0000313" key="2">
    <source>
        <dbReference type="Proteomes" id="UP001342314"/>
    </source>
</evidence>
<dbReference type="GO" id="GO:0003824">
    <property type="term" value="F:catalytic activity"/>
    <property type="evidence" value="ECO:0007669"/>
    <property type="project" value="InterPro"/>
</dbReference>
<sequence>MRALDEPSPSASDPPFDVLLFNPSSQMTEATISNVAFRLSGDARDPFVTPRSECGLLEGVMRAELLERREVVEGVVTVEQVKEAARRGTLEIICFNGVRGVFPAYISPDDLE</sequence>
<evidence type="ECO:0000313" key="1">
    <source>
        <dbReference type="EMBL" id="GJN92149.1"/>
    </source>
</evidence>
<keyword evidence="2" id="KW-1185">Reference proteome</keyword>
<dbReference type="InterPro" id="IPR036038">
    <property type="entry name" value="Aminotransferase-like"/>
</dbReference>
<dbReference type="AlphaFoldDB" id="A0AAV5GSE2"/>
<organism evidence="1 2">
    <name type="scientific">Rhodotorula paludigena</name>
    <dbReference type="NCBI Taxonomy" id="86838"/>
    <lineage>
        <taxon>Eukaryota</taxon>
        <taxon>Fungi</taxon>
        <taxon>Dikarya</taxon>
        <taxon>Basidiomycota</taxon>
        <taxon>Pucciniomycotina</taxon>
        <taxon>Microbotryomycetes</taxon>
        <taxon>Sporidiobolales</taxon>
        <taxon>Sporidiobolaceae</taxon>
        <taxon>Rhodotorula</taxon>
    </lineage>
</organism>
<dbReference type="EMBL" id="BQKY01000010">
    <property type="protein sequence ID" value="GJN92149.1"/>
    <property type="molecule type" value="Genomic_DNA"/>
</dbReference>
<dbReference type="Proteomes" id="UP001342314">
    <property type="component" value="Unassembled WGS sequence"/>
</dbReference>
<dbReference type="InterPro" id="IPR043132">
    <property type="entry name" value="BCAT-like_C"/>
</dbReference>
<gene>
    <name evidence="1" type="ORF">Rhopal_005179-T1</name>
</gene>
<dbReference type="SUPFAM" id="SSF56752">
    <property type="entry name" value="D-aminoacid aminotransferase-like PLP-dependent enzymes"/>
    <property type="match status" value="1"/>
</dbReference>
<reference evidence="1 2" key="1">
    <citation type="submission" date="2021-12" db="EMBL/GenBank/DDBJ databases">
        <title>High titer production of polyol ester of fatty acids by Rhodotorula paludigena BS15 towards product separation-free biomass refinery.</title>
        <authorList>
            <person name="Mano J."/>
            <person name="Ono H."/>
            <person name="Tanaka T."/>
            <person name="Naito K."/>
            <person name="Sushida H."/>
            <person name="Ike M."/>
            <person name="Tokuyasu K."/>
            <person name="Kitaoka M."/>
        </authorList>
    </citation>
    <scope>NUCLEOTIDE SEQUENCE [LARGE SCALE GENOMIC DNA]</scope>
    <source>
        <strain evidence="1 2">BS15</strain>
    </source>
</reference>
<name>A0AAV5GSE2_9BASI</name>
<protein>
    <submittedName>
        <fullName evidence="1">Uncharacterized protein</fullName>
    </submittedName>
</protein>
<dbReference type="Gene3D" id="3.20.10.10">
    <property type="entry name" value="D-amino Acid Aminotransferase, subunit A, domain 2"/>
    <property type="match status" value="1"/>
</dbReference>
<accession>A0AAV5GSE2</accession>
<dbReference type="InterPro" id="IPR001544">
    <property type="entry name" value="Aminotrans_IV"/>
</dbReference>
<comment type="caution">
    <text evidence="1">The sequence shown here is derived from an EMBL/GenBank/DDBJ whole genome shotgun (WGS) entry which is preliminary data.</text>
</comment>
<dbReference type="Pfam" id="PF01063">
    <property type="entry name" value="Aminotran_4"/>
    <property type="match status" value="1"/>
</dbReference>